<dbReference type="Pfam" id="PF11628">
    <property type="entry name" value="TCR_zetazeta"/>
    <property type="match status" value="1"/>
</dbReference>
<dbReference type="GO" id="GO:0098797">
    <property type="term" value="C:plasma membrane protein complex"/>
    <property type="evidence" value="ECO:0007669"/>
    <property type="project" value="UniProtKB-ARBA"/>
</dbReference>
<evidence type="ECO:0000256" key="1">
    <source>
        <dbReference type="ARBA" id="ARBA00004251"/>
    </source>
</evidence>
<feature type="transmembrane region" description="Helical" evidence="7">
    <location>
        <begin position="28"/>
        <end position="47"/>
    </location>
</feature>
<dbReference type="AlphaFoldDB" id="A0ABD0WUK3"/>
<keyword evidence="7" id="KW-0812">Transmembrane</keyword>
<evidence type="ECO:0000313" key="9">
    <source>
        <dbReference type="EMBL" id="KAL0966298.1"/>
    </source>
</evidence>
<proteinExistence type="predicted"/>
<feature type="chain" id="PRO_5044840156" evidence="8">
    <location>
        <begin position="21"/>
        <end position="98"/>
    </location>
</feature>
<reference evidence="9 10" key="1">
    <citation type="submission" date="2024-06" db="EMBL/GenBank/DDBJ databases">
        <authorList>
            <person name="Pan Q."/>
            <person name="Wen M."/>
            <person name="Jouanno E."/>
            <person name="Zahm M."/>
            <person name="Klopp C."/>
            <person name="Cabau C."/>
            <person name="Louis A."/>
            <person name="Berthelot C."/>
            <person name="Parey E."/>
            <person name="Roest Crollius H."/>
            <person name="Montfort J."/>
            <person name="Robinson-Rechavi M."/>
            <person name="Bouchez O."/>
            <person name="Lampietro C."/>
            <person name="Lopez Roques C."/>
            <person name="Donnadieu C."/>
            <person name="Postlethwait J."/>
            <person name="Bobe J."/>
            <person name="Verreycken H."/>
            <person name="Guiguen Y."/>
        </authorList>
    </citation>
    <scope>NUCLEOTIDE SEQUENCE [LARGE SCALE GENOMIC DNA]</scope>
    <source>
        <strain evidence="9">Up_M1</strain>
        <tissue evidence="9">Testis</tissue>
    </source>
</reference>
<evidence type="ECO:0000256" key="2">
    <source>
        <dbReference type="ARBA" id="ARBA00022475"/>
    </source>
</evidence>
<dbReference type="GO" id="GO:0002376">
    <property type="term" value="P:immune system process"/>
    <property type="evidence" value="ECO:0007669"/>
    <property type="project" value="UniProtKB-KW"/>
</dbReference>
<evidence type="ECO:0000256" key="8">
    <source>
        <dbReference type="SAM" id="SignalP"/>
    </source>
</evidence>
<evidence type="ECO:0000256" key="6">
    <source>
        <dbReference type="ARBA" id="ARBA00023170"/>
    </source>
</evidence>
<keyword evidence="5" id="KW-1015">Disulfide bond</keyword>
<keyword evidence="8" id="KW-0732">Signal</keyword>
<keyword evidence="4" id="KW-0391">Immunity</keyword>
<evidence type="ECO:0000256" key="4">
    <source>
        <dbReference type="ARBA" id="ARBA00022859"/>
    </source>
</evidence>
<comment type="subcellular location">
    <subcellularLocation>
        <location evidence="1">Cell membrane</location>
        <topology evidence="1">Single-pass type I membrane protein</topology>
    </subcellularLocation>
</comment>
<accession>A0ABD0WUK3</accession>
<dbReference type="Proteomes" id="UP001557470">
    <property type="component" value="Unassembled WGS sequence"/>
</dbReference>
<gene>
    <name evidence="9" type="ORF">UPYG_G00293560</name>
</gene>
<keyword evidence="3" id="KW-0597">Phosphoprotein</keyword>
<evidence type="ECO:0000313" key="10">
    <source>
        <dbReference type="Proteomes" id="UP001557470"/>
    </source>
</evidence>
<comment type="caution">
    <text evidence="9">The sequence shown here is derived from an EMBL/GenBank/DDBJ whole genome shotgun (WGS) entry which is preliminary data.</text>
</comment>
<dbReference type="EMBL" id="JAGEUA010000009">
    <property type="protein sequence ID" value="KAL0966298.1"/>
    <property type="molecule type" value="Genomic_DNA"/>
</dbReference>
<evidence type="ECO:0000256" key="7">
    <source>
        <dbReference type="SAM" id="Phobius"/>
    </source>
</evidence>
<protein>
    <submittedName>
        <fullName evidence="9">Uncharacterized protein</fullName>
    </submittedName>
</protein>
<dbReference type="InterPro" id="IPR042340">
    <property type="entry name" value="FCER1G"/>
</dbReference>
<dbReference type="PANTHER" id="PTHR16803:SF0">
    <property type="entry name" value="HIGH AFFINITY IMMUNOGLOBULIN EPSILON RECEPTOR SUBUNIT GAMMA"/>
    <property type="match status" value="1"/>
</dbReference>
<organism evidence="9 10">
    <name type="scientific">Umbra pygmaea</name>
    <name type="common">Eastern mudminnow</name>
    <dbReference type="NCBI Taxonomy" id="75934"/>
    <lineage>
        <taxon>Eukaryota</taxon>
        <taxon>Metazoa</taxon>
        <taxon>Chordata</taxon>
        <taxon>Craniata</taxon>
        <taxon>Vertebrata</taxon>
        <taxon>Euteleostomi</taxon>
        <taxon>Actinopterygii</taxon>
        <taxon>Neopterygii</taxon>
        <taxon>Teleostei</taxon>
        <taxon>Protacanthopterygii</taxon>
        <taxon>Esociformes</taxon>
        <taxon>Umbridae</taxon>
        <taxon>Umbra</taxon>
    </lineage>
</organism>
<dbReference type="PANTHER" id="PTHR16803">
    <property type="entry name" value="HIGH AFFINITY IMMUNOGLOBULIN EPSILON RECEPTOR GAMMA-SUBUNIT"/>
    <property type="match status" value="1"/>
</dbReference>
<evidence type="ECO:0000256" key="5">
    <source>
        <dbReference type="ARBA" id="ARBA00023157"/>
    </source>
</evidence>
<keyword evidence="7" id="KW-0472">Membrane</keyword>
<keyword evidence="7" id="KW-1133">Transmembrane helix</keyword>
<sequence>MVPKSLILVTLLLNFSLAETQVPDNRLCYVLDGVLMIYGFILTVLYCRLKIKLVYINTGGYPQGNGGYQKGEGLYAGLTHHSQDTYETVKVQKKAMRV</sequence>
<feature type="signal peptide" evidence="8">
    <location>
        <begin position="1"/>
        <end position="20"/>
    </location>
</feature>
<name>A0ABD0WUK3_UMBPY</name>
<dbReference type="InterPro" id="IPR021663">
    <property type="entry name" value="CD3_zeta/IgE_Fc_rcpt_gamma"/>
</dbReference>
<keyword evidence="2" id="KW-1003">Cell membrane</keyword>
<keyword evidence="10" id="KW-1185">Reference proteome</keyword>
<keyword evidence="6" id="KW-0675">Receptor</keyword>
<evidence type="ECO:0000256" key="3">
    <source>
        <dbReference type="ARBA" id="ARBA00022553"/>
    </source>
</evidence>